<dbReference type="InterPro" id="IPR008983">
    <property type="entry name" value="Tumour_necrosis_fac-like_dom"/>
</dbReference>
<dbReference type="Pfam" id="PF01391">
    <property type="entry name" value="Collagen"/>
    <property type="match status" value="1"/>
</dbReference>
<organism evidence="1">
    <name type="scientific">freshwater metagenome</name>
    <dbReference type="NCBI Taxonomy" id="449393"/>
    <lineage>
        <taxon>unclassified sequences</taxon>
        <taxon>metagenomes</taxon>
        <taxon>ecological metagenomes</taxon>
    </lineage>
</organism>
<gene>
    <name evidence="1" type="ORF">UFOPK3554_01152</name>
</gene>
<evidence type="ECO:0000313" key="1">
    <source>
        <dbReference type="EMBL" id="CAB5240957.1"/>
    </source>
</evidence>
<reference evidence="1" key="1">
    <citation type="submission" date="2020-05" db="EMBL/GenBank/DDBJ databases">
        <authorList>
            <person name="Chiriac C."/>
            <person name="Salcher M."/>
            <person name="Ghai R."/>
            <person name="Kavagutti S V."/>
        </authorList>
    </citation>
    <scope>NUCLEOTIDE SEQUENCE</scope>
</reference>
<dbReference type="AlphaFoldDB" id="A0A6J7XYC7"/>
<sequence>MAVEAKEGAAGKSILHGTTLPVANTTGTDGDFYIDTLGLKIYGPRTGGVWGTGTSIVGPAGPSGRSVISGTTIPVDRVTGEDGFFYIDTVAKKLYGPRTSGLWGVGVSLIGPAGLNGSNGAAGATGTAGTAGAIGPKGETGTAGAAGADGAIGPKGETGTAGAAGADGAIGPKGETGTAGAAGADGAIGPKGETGTAGGYGDYGSFYDTTLTRLVAQNVSTSVQLNTTAFSQGISITSSSHITFANVGRYNVAFSLQLVKVDPGTDVLSIWFSKDGTPVPWTNTDLVLVGGDQRAVAAWNFFVDITAAGQYVEICLSPGTSTNTSLVSTATQGASPVRPEIPDAIVTVNQIG</sequence>
<dbReference type="InterPro" id="IPR008160">
    <property type="entry name" value="Collagen"/>
</dbReference>
<name>A0A6J7XYC7_9ZZZZ</name>
<protein>
    <submittedName>
        <fullName evidence="1">Unannotated protein</fullName>
    </submittedName>
</protein>
<proteinExistence type="predicted"/>
<dbReference type="PANTHER" id="PTHR24637">
    <property type="entry name" value="COLLAGEN"/>
    <property type="match status" value="1"/>
</dbReference>
<accession>A0A6J7XYC7</accession>
<dbReference type="PANTHER" id="PTHR24637:SF428">
    <property type="entry name" value="SCAVENGER RECEPTOR CLASS A MEMBER 3"/>
    <property type="match status" value="1"/>
</dbReference>
<dbReference type="Gene3D" id="2.60.120.40">
    <property type="match status" value="1"/>
</dbReference>
<dbReference type="EMBL" id="CAFBSG010000022">
    <property type="protein sequence ID" value="CAB5240957.1"/>
    <property type="molecule type" value="Genomic_DNA"/>
</dbReference>